<proteinExistence type="predicted"/>
<keyword evidence="2" id="KW-0614">Plasmid</keyword>
<evidence type="ECO:0000313" key="2">
    <source>
        <dbReference type="EMBL" id="AQT06373.1"/>
    </source>
</evidence>
<organism evidence="2 3">
    <name type="scientific">Acetobacter persici</name>
    <dbReference type="NCBI Taxonomy" id="1076596"/>
    <lineage>
        <taxon>Bacteria</taxon>
        <taxon>Pseudomonadati</taxon>
        <taxon>Pseudomonadota</taxon>
        <taxon>Alphaproteobacteria</taxon>
        <taxon>Acetobacterales</taxon>
        <taxon>Acetobacteraceae</taxon>
        <taxon>Acetobacter</taxon>
    </lineage>
</organism>
<dbReference type="KEGG" id="aper:A0U91_15270"/>
<reference evidence="2 3" key="1">
    <citation type="submission" date="2016-03" db="EMBL/GenBank/DDBJ databases">
        <title>Acetic acid bacteria sequencing.</title>
        <authorList>
            <person name="Brandt J."/>
            <person name="Jakob F."/>
            <person name="Vogel R.F."/>
        </authorList>
    </citation>
    <scope>NUCLEOTIDE SEQUENCE [LARGE SCALE GENOMIC DNA]</scope>
    <source>
        <strain evidence="2 3">TMW2.1084</strain>
        <plasmid evidence="3">pac1084_1</plasmid>
    </source>
</reference>
<protein>
    <submittedName>
        <fullName evidence="2">Uncharacterized protein</fullName>
    </submittedName>
</protein>
<feature type="compositionally biased region" description="Basic and acidic residues" evidence="1">
    <location>
        <begin position="11"/>
        <end position="28"/>
    </location>
</feature>
<dbReference type="Proteomes" id="UP000189055">
    <property type="component" value="Plasmid pAC1084_1"/>
</dbReference>
<dbReference type="EMBL" id="CP014688">
    <property type="protein sequence ID" value="AQT06373.1"/>
    <property type="molecule type" value="Genomic_DNA"/>
</dbReference>
<name>A0A1U9LIT5_9PROT</name>
<accession>A0A1U9LIT5</accession>
<evidence type="ECO:0000313" key="3">
    <source>
        <dbReference type="Proteomes" id="UP000189055"/>
    </source>
</evidence>
<feature type="region of interest" description="Disordered" evidence="1">
    <location>
        <begin position="1"/>
        <end position="28"/>
    </location>
</feature>
<dbReference type="AlphaFoldDB" id="A0A1U9LIT5"/>
<geneLocation type="plasmid" evidence="3">
    <name>pac1084_1</name>
</geneLocation>
<evidence type="ECO:0000256" key="1">
    <source>
        <dbReference type="SAM" id="MobiDB-lite"/>
    </source>
</evidence>
<sequence length="70" mass="8130">MIASDDNLNGLEKDYSIKDNNQRPKSSHKMDFRWLSKLNTRNNQAFFCSFPIRAYKQTLSHAPLLTTITP</sequence>
<gene>
    <name evidence="2" type="ORF">A0U91_15270</name>
</gene>